<evidence type="ECO:0000256" key="1">
    <source>
        <dbReference type="ARBA" id="ARBA00004496"/>
    </source>
</evidence>
<evidence type="ECO:0000256" key="2">
    <source>
        <dbReference type="ARBA" id="ARBA00010074"/>
    </source>
</evidence>
<gene>
    <name evidence="12" type="ORF">BECKDK2373C_GA0170839_101844</name>
</gene>
<dbReference type="GO" id="GO:0000921">
    <property type="term" value="P:septin ring assembly"/>
    <property type="evidence" value="ECO:0007669"/>
    <property type="project" value="TreeGrafter"/>
</dbReference>
<name>A0A450S6J5_9GAMM</name>
<dbReference type="InterPro" id="IPR007838">
    <property type="entry name" value="Cell_div_ZapA-like"/>
</dbReference>
<keyword evidence="4" id="KW-0963">Cytoplasm</keyword>
<accession>A0A450S6J5</accession>
<dbReference type="PANTHER" id="PTHR34981">
    <property type="entry name" value="CELL DIVISION PROTEIN ZAPA"/>
    <property type="match status" value="1"/>
</dbReference>
<evidence type="ECO:0000256" key="10">
    <source>
        <dbReference type="ARBA" id="ARBA00026068"/>
    </source>
</evidence>
<evidence type="ECO:0000256" key="7">
    <source>
        <dbReference type="ARBA" id="ARBA00023210"/>
    </source>
</evidence>
<dbReference type="GO" id="GO:0005829">
    <property type="term" value="C:cytosol"/>
    <property type="evidence" value="ECO:0007669"/>
    <property type="project" value="TreeGrafter"/>
</dbReference>
<keyword evidence="6" id="KW-0175">Coiled coil</keyword>
<evidence type="ECO:0000256" key="5">
    <source>
        <dbReference type="ARBA" id="ARBA00022618"/>
    </source>
</evidence>
<protein>
    <recommendedName>
        <fullName evidence="3">Cell division protein ZapA</fullName>
    </recommendedName>
    <alternativeName>
        <fullName evidence="11">Z ring-associated protein ZapA</fullName>
    </alternativeName>
</protein>
<dbReference type="InterPro" id="IPR036192">
    <property type="entry name" value="Cell_div_ZapA-like_sf"/>
</dbReference>
<dbReference type="Pfam" id="PF05164">
    <property type="entry name" value="ZapA"/>
    <property type="match status" value="1"/>
</dbReference>
<comment type="subcellular location">
    <subcellularLocation>
        <location evidence="1">Cytoplasm</location>
    </subcellularLocation>
</comment>
<evidence type="ECO:0000256" key="6">
    <source>
        <dbReference type="ARBA" id="ARBA00023054"/>
    </source>
</evidence>
<evidence type="ECO:0000256" key="11">
    <source>
        <dbReference type="ARBA" id="ARBA00033158"/>
    </source>
</evidence>
<evidence type="ECO:0000256" key="3">
    <source>
        <dbReference type="ARBA" id="ARBA00015195"/>
    </source>
</evidence>
<organism evidence="12">
    <name type="scientific">Candidatus Kentrum sp. DK</name>
    <dbReference type="NCBI Taxonomy" id="2126562"/>
    <lineage>
        <taxon>Bacteria</taxon>
        <taxon>Pseudomonadati</taxon>
        <taxon>Pseudomonadota</taxon>
        <taxon>Gammaproteobacteria</taxon>
        <taxon>Candidatus Kentrum</taxon>
    </lineage>
</organism>
<evidence type="ECO:0000256" key="9">
    <source>
        <dbReference type="ARBA" id="ARBA00024910"/>
    </source>
</evidence>
<keyword evidence="7" id="KW-0717">Septation</keyword>
<comment type="function">
    <text evidence="9">Activator of cell division through the inhibition of FtsZ GTPase activity, therefore promoting FtsZ assembly into bundles of protofilaments necessary for the formation of the division Z ring. It is recruited early at mid-cell but it is not essential for cell division.</text>
</comment>
<dbReference type="AlphaFoldDB" id="A0A450S6J5"/>
<dbReference type="Gene3D" id="3.30.160.880">
    <property type="entry name" value="Cell division protein ZapA protomer, N-terminal domain"/>
    <property type="match status" value="1"/>
</dbReference>
<evidence type="ECO:0000256" key="8">
    <source>
        <dbReference type="ARBA" id="ARBA00023306"/>
    </source>
</evidence>
<dbReference type="EMBL" id="CAADEY010000018">
    <property type="protein sequence ID" value="VFJ47507.1"/>
    <property type="molecule type" value="Genomic_DNA"/>
</dbReference>
<evidence type="ECO:0000256" key="4">
    <source>
        <dbReference type="ARBA" id="ARBA00022490"/>
    </source>
</evidence>
<dbReference type="GO" id="GO:0030428">
    <property type="term" value="C:cell septum"/>
    <property type="evidence" value="ECO:0007669"/>
    <property type="project" value="TreeGrafter"/>
</dbReference>
<proteinExistence type="inferred from homology"/>
<evidence type="ECO:0000313" key="12">
    <source>
        <dbReference type="EMBL" id="VFJ47507.1"/>
    </source>
</evidence>
<comment type="similarity">
    <text evidence="2">Belongs to the ZapA family. Type 1 subfamily.</text>
</comment>
<comment type="subunit">
    <text evidence="10">Homodimer. Interacts with FtsZ.</text>
</comment>
<dbReference type="SUPFAM" id="SSF102829">
    <property type="entry name" value="Cell division protein ZapA-like"/>
    <property type="match status" value="1"/>
</dbReference>
<sequence>MSGKEISPVTIRILDKEHIVSCSKEEREDLIASARILDEQMRQARDVAKIYGAERIAVMSALNIIHEFLQRRREQDKEQKRTAELVRNLVERVDSTLAE</sequence>
<dbReference type="PANTHER" id="PTHR34981:SF1">
    <property type="entry name" value="CELL DIVISION PROTEIN ZAPA"/>
    <property type="match status" value="1"/>
</dbReference>
<keyword evidence="8" id="KW-0131">Cell cycle</keyword>
<keyword evidence="5 12" id="KW-0132">Cell division</keyword>
<dbReference type="GO" id="GO:0000917">
    <property type="term" value="P:division septum assembly"/>
    <property type="evidence" value="ECO:0007669"/>
    <property type="project" value="UniProtKB-KW"/>
</dbReference>
<dbReference type="Gene3D" id="1.20.5.50">
    <property type="match status" value="1"/>
</dbReference>
<dbReference type="InterPro" id="IPR042233">
    <property type="entry name" value="Cell_div_ZapA_N"/>
</dbReference>
<reference evidence="12" key="1">
    <citation type="submission" date="2019-02" db="EMBL/GenBank/DDBJ databases">
        <authorList>
            <person name="Gruber-Vodicka R. H."/>
            <person name="Seah K. B. B."/>
        </authorList>
    </citation>
    <scope>NUCLEOTIDE SEQUENCE</scope>
    <source>
        <strain evidence="12">BECK_DK161</strain>
    </source>
</reference>
<dbReference type="GO" id="GO:0043093">
    <property type="term" value="P:FtsZ-dependent cytokinesis"/>
    <property type="evidence" value="ECO:0007669"/>
    <property type="project" value="TreeGrafter"/>
</dbReference>
<dbReference type="GO" id="GO:0032153">
    <property type="term" value="C:cell division site"/>
    <property type="evidence" value="ECO:0007669"/>
    <property type="project" value="TreeGrafter"/>
</dbReference>